<dbReference type="PATRIC" id="fig|1121328.3.peg.282"/>
<dbReference type="GO" id="GO:0003676">
    <property type="term" value="F:nucleic acid binding"/>
    <property type="evidence" value="ECO:0007669"/>
    <property type="project" value="InterPro"/>
</dbReference>
<name>A0A150FNR6_CLOPD</name>
<dbReference type="InterPro" id="IPR050900">
    <property type="entry name" value="Transposase_IS3/IS150/IS904"/>
</dbReference>
<dbReference type="InterPro" id="IPR048020">
    <property type="entry name" value="Transpos_IS3"/>
</dbReference>
<reference evidence="3 4" key="1">
    <citation type="submission" date="2016-02" db="EMBL/GenBank/DDBJ databases">
        <title>Draft genome sequence for Clostridium paradoxum JW-YL-7.</title>
        <authorList>
            <person name="Utturkar S.M."/>
            <person name="Lancaster A."/>
            <person name="Poole F.L."/>
            <person name="Adams M.W."/>
            <person name="Brown S.D."/>
        </authorList>
    </citation>
    <scope>NUCLEOTIDE SEQUENCE [LARGE SCALE GENOMIC DNA]</scope>
    <source>
        <strain evidence="3 4">JW-YL-7</strain>
    </source>
</reference>
<dbReference type="PANTHER" id="PTHR46889:SF4">
    <property type="entry name" value="TRANSPOSASE INSO FOR INSERTION SEQUENCE ELEMENT IS911B-RELATED"/>
    <property type="match status" value="1"/>
</dbReference>
<dbReference type="PANTHER" id="PTHR46889">
    <property type="entry name" value="TRANSPOSASE INSF FOR INSERTION SEQUENCE IS3B-RELATED"/>
    <property type="match status" value="1"/>
</dbReference>
<dbReference type="PROSITE" id="PS50994">
    <property type="entry name" value="INTEGRASE"/>
    <property type="match status" value="1"/>
</dbReference>
<dbReference type="InterPro" id="IPR012337">
    <property type="entry name" value="RNaseH-like_sf"/>
</dbReference>
<dbReference type="InterPro" id="IPR036397">
    <property type="entry name" value="RNaseH_sf"/>
</dbReference>
<comment type="caution">
    <text evidence="3">The sequence shown here is derived from an EMBL/GenBank/DDBJ whole genome shotgun (WGS) entry which is preliminary data.</text>
</comment>
<dbReference type="Pfam" id="PF13683">
    <property type="entry name" value="rve_3"/>
    <property type="match status" value="1"/>
</dbReference>
<dbReference type="Pfam" id="PF13276">
    <property type="entry name" value="HTH_21"/>
    <property type="match status" value="1"/>
</dbReference>
<protein>
    <submittedName>
        <fullName evidence="3">Integrase catalytic region</fullName>
    </submittedName>
</protein>
<feature type="domain" description="Integrase catalytic" evidence="2">
    <location>
        <begin position="54"/>
        <end position="221"/>
    </location>
</feature>
<gene>
    <name evidence="3" type="ORF">JWYL7_0283</name>
</gene>
<accession>A0A150FNR6</accession>
<dbReference type="STRING" id="1121328.JWYL7_0283"/>
<organism evidence="3 4">
    <name type="scientific">Alkalithermobacter thermoalcaliphilus JW-YL-7 = DSM 7308</name>
    <dbReference type="NCBI Taxonomy" id="1121328"/>
    <lineage>
        <taxon>Bacteria</taxon>
        <taxon>Bacillati</taxon>
        <taxon>Bacillota</taxon>
        <taxon>Clostridia</taxon>
        <taxon>Peptostreptococcales</taxon>
        <taxon>Tepidibacteraceae</taxon>
        <taxon>Alkalithermobacter</taxon>
    </lineage>
</organism>
<comment type="function">
    <text evidence="1">Involved in the transposition of the insertion sequence.</text>
</comment>
<evidence type="ECO:0000259" key="2">
    <source>
        <dbReference type="PROSITE" id="PS50994"/>
    </source>
</evidence>
<evidence type="ECO:0000313" key="3">
    <source>
        <dbReference type="EMBL" id="KXZ39208.1"/>
    </source>
</evidence>
<dbReference type="InterPro" id="IPR025948">
    <property type="entry name" value="HTH-like_dom"/>
</dbReference>
<dbReference type="Gene3D" id="3.30.420.10">
    <property type="entry name" value="Ribonuclease H-like superfamily/Ribonuclease H"/>
    <property type="match status" value="1"/>
</dbReference>
<dbReference type="EMBL" id="LSFY01000001">
    <property type="protein sequence ID" value="KXZ39208.1"/>
    <property type="molecule type" value="Genomic_DNA"/>
</dbReference>
<dbReference type="AlphaFoldDB" id="A0A150FNR6"/>
<evidence type="ECO:0000256" key="1">
    <source>
        <dbReference type="ARBA" id="ARBA00002286"/>
    </source>
</evidence>
<dbReference type="InterPro" id="IPR001584">
    <property type="entry name" value="Integrase_cat-core"/>
</dbReference>
<dbReference type="GO" id="GO:0015074">
    <property type="term" value="P:DNA integration"/>
    <property type="evidence" value="ECO:0007669"/>
    <property type="project" value="InterPro"/>
</dbReference>
<evidence type="ECO:0000313" key="4">
    <source>
        <dbReference type="Proteomes" id="UP000092605"/>
    </source>
</evidence>
<sequence length="232" mass="27705">MYYGYYKITVLLRRKFNLIINKKKVYRLCKELEILRSQRKIKAKHPRKIAKNREITWPNSLWETDVKYGYIHGEDRFFYIASFLNVYDRNVVEYHIGLSCKTEDIIIALKRALMKRGLYNKETNLVIRSDNGPQFIINKFQDTCKELKLEHERIPFKTPNKNAHIEAFHRLLEDECLSRSEFNSYAEAYEAVSEYIKFYNKTRIHSSLGYISPTEFYYKTLEGTAKSLVVKL</sequence>
<dbReference type="NCBIfam" id="NF033516">
    <property type="entry name" value="transpos_IS3"/>
    <property type="match status" value="1"/>
</dbReference>
<dbReference type="SUPFAM" id="SSF53098">
    <property type="entry name" value="Ribonuclease H-like"/>
    <property type="match status" value="1"/>
</dbReference>
<proteinExistence type="predicted"/>
<dbReference type="Proteomes" id="UP000092605">
    <property type="component" value="Unassembled WGS sequence"/>
</dbReference>